<protein>
    <submittedName>
        <fullName evidence="2">Uncharacterized protein</fullName>
    </submittedName>
</protein>
<dbReference type="EMBL" id="JH921428">
    <property type="protein sequence ID" value="EKD21378.1"/>
    <property type="molecule type" value="Genomic_DNA"/>
</dbReference>
<dbReference type="HOGENOM" id="CLU_136305_1_0_1"/>
<dbReference type="AlphaFoldDB" id="K1XLB9"/>
<evidence type="ECO:0000256" key="1">
    <source>
        <dbReference type="SAM" id="MobiDB-lite"/>
    </source>
</evidence>
<reference evidence="2 3" key="1">
    <citation type="journal article" date="2012" name="BMC Genomics">
        <title>Sequencing the genome of Marssonina brunnea reveals fungus-poplar co-evolution.</title>
        <authorList>
            <person name="Zhu S."/>
            <person name="Cao Y.-Z."/>
            <person name="Jiang C."/>
            <person name="Tan B.-Y."/>
            <person name="Wang Z."/>
            <person name="Feng S."/>
            <person name="Zhang L."/>
            <person name="Su X.-H."/>
            <person name="Brejova B."/>
            <person name="Vinar T."/>
            <person name="Xu M."/>
            <person name="Wang M.-X."/>
            <person name="Zhang S.-G."/>
            <person name="Huang M.-R."/>
            <person name="Wu R."/>
            <person name="Zhou Y."/>
        </authorList>
    </citation>
    <scope>NUCLEOTIDE SEQUENCE [LARGE SCALE GENOMIC DNA]</scope>
    <source>
        <strain evidence="2 3">MB_m1</strain>
    </source>
</reference>
<name>K1XLB9_MARBU</name>
<feature type="compositionally biased region" description="Basic and acidic residues" evidence="1">
    <location>
        <begin position="142"/>
        <end position="156"/>
    </location>
</feature>
<feature type="compositionally biased region" description="Polar residues" evidence="1">
    <location>
        <begin position="88"/>
        <end position="98"/>
    </location>
</feature>
<keyword evidence="3" id="KW-1185">Reference proteome</keyword>
<sequence>MELVGSTFAATSTSARRWIPTLFNQEQTTNNKQQRHATIKPSGRSVSIPKEDLLKPRYTMSGQKSKQEIIDERVSNLPLPEDPPVKSDWNSASESINAKSDGKQAELSNSEVSDTGLSGGPATLGSGVREEGCADLSKVGRQGKEGLDGLPKDATK</sequence>
<evidence type="ECO:0000313" key="2">
    <source>
        <dbReference type="EMBL" id="EKD21378.1"/>
    </source>
</evidence>
<dbReference type="Proteomes" id="UP000006753">
    <property type="component" value="Unassembled WGS sequence"/>
</dbReference>
<feature type="compositionally biased region" description="Basic and acidic residues" evidence="1">
    <location>
        <begin position="65"/>
        <end position="74"/>
    </location>
</feature>
<proteinExistence type="predicted"/>
<dbReference type="KEGG" id="mbe:MBM_00491"/>
<dbReference type="OrthoDB" id="3913483at2759"/>
<accession>K1XLB9</accession>
<feature type="region of interest" description="Disordered" evidence="1">
    <location>
        <begin position="27"/>
        <end position="156"/>
    </location>
</feature>
<gene>
    <name evidence="2" type="ORF">MBM_00491</name>
</gene>
<feature type="compositionally biased region" description="Polar residues" evidence="1">
    <location>
        <begin position="106"/>
        <end position="116"/>
    </location>
</feature>
<dbReference type="InParanoid" id="K1XLB9"/>
<organism evidence="2 3">
    <name type="scientific">Marssonina brunnea f. sp. multigermtubi (strain MB_m1)</name>
    <name type="common">Marssonina leaf spot fungus</name>
    <dbReference type="NCBI Taxonomy" id="1072389"/>
    <lineage>
        <taxon>Eukaryota</taxon>
        <taxon>Fungi</taxon>
        <taxon>Dikarya</taxon>
        <taxon>Ascomycota</taxon>
        <taxon>Pezizomycotina</taxon>
        <taxon>Leotiomycetes</taxon>
        <taxon>Helotiales</taxon>
        <taxon>Drepanopezizaceae</taxon>
        <taxon>Drepanopeziza</taxon>
    </lineage>
</organism>
<evidence type="ECO:0000313" key="3">
    <source>
        <dbReference type="Proteomes" id="UP000006753"/>
    </source>
</evidence>